<proteinExistence type="predicted"/>
<evidence type="ECO:0000313" key="1">
    <source>
        <dbReference type="EMBL" id="MEJ8851893.1"/>
    </source>
</evidence>
<organism evidence="1 2">
    <name type="scientific">Variovorax rhizosphaerae</name>
    <dbReference type="NCBI Taxonomy" id="1836200"/>
    <lineage>
        <taxon>Bacteria</taxon>
        <taxon>Pseudomonadati</taxon>
        <taxon>Pseudomonadota</taxon>
        <taxon>Betaproteobacteria</taxon>
        <taxon>Burkholderiales</taxon>
        <taxon>Comamonadaceae</taxon>
        <taxon>Variovorax</taxon>
    </lineage>
</organism>
<keyword evidence="2" id="KW-1185">Reference proteome</keyword>
<reference evidence="1 2" key="1">
    <citation type="submission" date="2024-03" db="EMBL/GenBank/DDBJ databases">
        <title>Novel species of the genus Variovorax.</title>
        <authorList>
            <person name="Liu Q."/>
            <person name="Xin Y.-H."/>
        </authorList>
    </citation>
    <scope>NUCLEOTIDE SEQUENCE [LARGE SCALE GENOMIC DNA]</scope>
    <source>
        <strain evidence="1 2">KACC 18900</strain>
    </source>
</reference>
<protein>
    <submittedName>
        <fullName evidence="1">Uncharacterized protein</fullName>
    </submittedName>
</protein>
<dbReference type="Proteomes" id="UP001385892">
    <property type="component" value="Unassembled WGS sequence"/>
</dbReference>
<gene>
    <name evidence="1" type="ORF">WKW82_35060</name>
</gene>
<sequence length="259" mass="28632">MAITNILATSAEIRVHLSDEALIACELKRVWGKSTVARKARFEFEAGERAGAMDALARWIATAPARRSIVWIVGPAEAQYFVLPWSPAYADRILRDAYARERFEQLYAKDASLSKFCFTEQSAGKDQMVSCISNELHAELVAHAELAGCEIAGIKPSISMVLDRFRDVLETEQGTLCVVDGDRQALVRHNRRRVEHIVVKPRNEMSTQLAARHGVTRFFSNAPAPEPTANAAAKLNLLTRRGYVAAQDAAYSFALCGPL</sequence>
<evidence type="ECO:0000313" key="2">
    <source>
        <dbReference type="Proteomes" id="UP001385892"/>
    </source>
</evidence>
<name>A0ABU8WWI0_9BURK</name>
<dbReference type="EMBL" id="JBBKZT010000028">
    <property type="protein sequence ID" value="MEJ8851893.1"/>
    <property type="molecule type" value="Genomic_DNA"/>
</dbReference>
<dbReference type="RefSeq" id="WP_340347702.1">
    <property type="nucleotide sequence ID" value="NZ_JBBKZT010000028.1"/>
</dbReference>
<accession>A0ABU8WWI0</accession>
<comment type="caution">
    <text evidence="1">The sequence shown here is derived from an EMBL/GenBank/DDBJ whole genome shotgun (WGS) entry which is preliminary data.</text>
</comment>